<feature type="transmembrane region" description="Helical" evidence="6">
    <location>
        <begin position="131"/>
        <end position="154"/>
    </location>
</feature>
<reference evidence="8" key="1">
    <citation type="submission" date="2022-08" db="EMBL/GenBank/DDBJ databases">
        <title>Alicyclobacillus dauci DSM2870, complete genome.</title>
        <authorList>
            <person name="Wang Q."/>
            <person name="Cai R."/>
            <person name="Wang Z."/>
        </authorList>
    </citation>
    <scope>NUCLEOTIDE SEQUENCE</scope>
    <source>
        <strain evidence="8">DSM 28700</strain>
    </source>
</reference>
<accession>A0ABY6Z8X1</accession>
<organism evidence="8 9">
    <name type="scientific">Alicyclobacillus dauci</name>
    <dbReference type="NCBI Taxonomy" id="1475485"/>
    <lineage>
        <taxon>Bacteria</taxon>
        <taxon>Bacillati</taxon>
        <taxon>Bacillota</taxon>
        <taxon>Bacilli</taxon>
        <taxon>Bacillales</taxon>
        <taxon>Alicyclobacillaceae</taxon>
        <taxon>Alicyclobacillus</taxon>
    </lineage>
</organism>
<feature type="transmembrane region" description="Helical" evidence="6">
    <location>
        <begin position="354"/>
        <end position="375"/>
    </location>
</feature>
<feature type="transmembrane region" description="Helical" evidence="6">
    <location>
        <begin position="160"/>
        <end position="181"/>
    </location>
</feature>
<keyword evidence="5 6" id="KW-0472">Membrane</keyword>
<feature type="transmembrane region" description="Helical" evidence="6">
    <location>
        <begin position="327"/>
        <end position="348"/>
    </location>
</feature>
<dbReference type="InterPro" id="IPR011701">
    <property type="entry name" value="MFS"/>
</dbReference>
<feature type="transmembrane region" description="Helical" evidence="6">
    <location>
        <begin position="294"/>
        <end position="315"/>
    </location>
</feature>
<dbReference type="InterPro" id="IPR020846">
    <property type="entry name" value="MFS_dom"/>
</dbReference>
<feature type="transmembrane region" description="Helical" evidence="6">
    <location>
        <begin position="201"/>
        <end position="223"/>
    </location>
</feature>
<keyword evidence="4 6" id="KW-1133">Transmembrane helix</keyword>
<keyword evidence="3 6" id="KW-0812">Transmembrane</keyword>
<gene>
    <name evidence="8" type="ORF">NZD86_21025</name>
</gene>
<evidence type="ECO:0000256" key="6">
    <source>
        <dbReference type="SAM" id="Phobius"/>
    </source>
</evidence>
<dbReference type="PANTHER" id="PTHR43129">
    <property type="entry name" value="FOSMIDOMYCIN RESISTANCE PROTEIN"/>
    <property type="match status" value="1"/>
</dbReference>
<dbReference type="Gene3D" id="1.20.1250.20">
    <property type="entry name" value="MFS general substrate transporter like domains"/>
    <property type="match status" value="2"/>
</dbReference>
<keyword evidence="9" id="KW-1185">Reference proteome</keyword>
<evidence type="ECO:0000256" key="5">
    <source>
        <dbReference type="ARBA" id="ARBA00023136"/>
    </source>
</evidence>
<dbReference type="PANTHER" id="PTHR43129:SF1">
    <property type="entry name" value="FOSMIDOMYCIN RESISTANCE PROTEIN"/>
    <property type="match status" value="1"/>
</dbReference>
<dbReference type="EMBL" id="CP104064">
    <property type="protein sequence ID" value="WAH39304.1"/>
    <property type="molecule type" value="Genomic_DNA"/>
</dbReference>
<keyword evidence="2" id="KW-0813">Transport</keyword>
<feature type="domain" description="Major facilitator superfamily (MFS) profile" evidence="7">
    <location>
        <begin position="1"/>
        <end position="380"/>
    </location>
</feature>
<evidence type="ECO:0000256" key="4">
    <source>
        <dbReference type="ARBA" id="ARBA00022989"/>
    </source>
</evidence>
<name>A0ABY6Z8X1_9BACL</name>
<dbReference type="SUPFAM" id="SSF103473">
    <property type="entry name" value="MFS general substrate transporter"/>
    <property type="match status" value="1"/>
</dbReference>
<dbReference type="CDD" id="cd17478">
    <property type="entry name" value="MFS_FsR"/>
    <property type="match status" value="1"/>
</dbReference>
<feature type="transmembrane region" description="Helical" evidence="6">
    <location>
        <begin position="243"/>
        <end position="261"/>
    </location>
</feature>
<dbReference type="InterPro" id="IPR036259">
    <property type="entry name" value="MFS_trans_sf"/>
</dbReference>
<evidence type="ECO:0000256" key="3">
    <source>
        <dbReference type="ARBA" id="ARBA00022692"/>
    </source>
</evidence>
<sequence length="387" mass="41623">MRRSTVWTMGGSHMLNDLVTTGLVPSLAPLFMKTYHLDYTQTSLIVLCSYLTSSISQPIFGLFADKSPHAWLLPVGLLTSSLGLALSGLAPNFLLLLLFVSLSGLGSGAFHPEASRGTHMAAGNSKGLAQAIFQVGGNSGQALGPLMMPIFLLATGVHGLLWFTIVTAIGLGLTMRIYPWYRDNLNLHGKRMREVEGQNQVGAVTLLVIIIVLRSWCQIGISLFMPFYYEHHFGMKLNMSDKFTFIFLAAGAVGTFVGGLLSDRLPKQRILMYSMLCSIPFSLALPFVHGAVALLILIPFGFFILSSFAVTVVYAQHLLPRNISLASGLTIGFGVGAGGIGAVFFGTISDHLGLLTVFYVLMVLPILGGILSLFLPNDAKARATTHS</sequence>
<dbReference type="Proteomes" id="UP001164803">
    <property type="component" value="Chromosome"/>
</dbReference>
<evidence type="ECO:0000259" key="7">
    <source>
        <dbReference type="PROSITE" id="PS50850"/>
    </source>
</evidence>
<dbReference type="Pfam" id="PF07690">
    <property type="entry name" value="MFS_1"/>
    <property type="match status" value="1"/>
</dbReference>
<evidence type="ECO:0000256" key="2">
    <source>
        <dbReference type="ARBA" id="ARBA00022448"/>
    </source>
</evidence>
<evidence type="ECO:0000256" key="1">
    <source>
        <dbReference type="ARBA" id="ARBA00004651"/>
    </source>
</evidence>
<dbReference type="PROSITE" id="PS50850">
    <property type="entry name" value="MFS"/>
    <property type="match status" value="1"/>
</dbReference>
<feature type="transmembrane region" description="Helical" evidence="6">
    <location>
        <begin position="270"/>
        <end position="288"/>
    </location>
</feature>
<feature type="transmembrane region" description="Helical" evidence="6">
    <location>
        <begin position="93"/>
        <end position="110"/>
    </location>
</feature>
<protein>
    <submittedName>
        <fullName evidence="8">MFS transporter</fullName>
    </submittedName>
</protein>
<evidence type="ECO:0000313" key="8">
    <source>
        <dbReference type="EMBL" id="WAH39304.1"/>
    </source>
</evidence>
<proteinExistence type="predicted"/>
<comment type="subcellular location">
    <subcellularLocation>
        <location evidence="1">Cell membrane</location>
        <topology evidence="1">Multi-pass membrane protein</topology>
    </subcellularLocation>
</comment>
<feature type="transmembrane region" description="Helical" evidence="6">
    <location>
        <begin position="44"/>
        <end position="63"/>
    </location>
</feature>
<evidence type="ECO:0000313" key="9">
    <source>
        <dbReference type="Proteomes" id="UP001164803"/>
    </source>
</evidence>